<dbReference type="OrthoDB" id="6609310at2"/>
<dbReference type="RefSeq" id="WP_083967819.1">
    <property type="nucleotide sequence ID" value="NZ_LXER01000001.1"/>
</dbReference>
<organism evidence="1 2">
    <name type="scientific">Buttiauxella brennerae ATCC 51605</name>
    <dbReference type="NCBI Taxonomy" id="1354251"/>
    <lineage>
        <taxon>Bacteria</taxon>
        <taxon>Pseudomonadati</taxon>
        <taxon>Pseudomonadota</taxon>
        <taxon>Gammaproteobacteria</taxon>
        <taxon>Enterobacterales</taxon>
        <taxon>Enterobacteriaceae</taxon>
        <taxon>Buttiauxella</taxon>
    </lineage>
</organism>
<protein>
    <submittedName>
        <fullName evidence="1">Uncharacterized protein</fullName>
    </submittedName>
</protein>
<dbReference type="EMBL" id="LXER01000001">
    <property type="protein sequence ID" value="OAT34696.1"/>
    <property type="molecule type" value="Genomic_DNA"/>
</dbReference>
<gene>
    <name evidence="1" type="ORF">M975_0074</name>
</gene>
<dbReference type="PATRIC" id="fig|1354251.4.peg.74"/>
<sequence>MKTDKLLDALNELIIELQNNKKQQSADFFLLRHNNIQTLNNHMESIKELSTCRAMAQYGNFSAVEENNLDRVVHYAIAILNEKKI</sequence>
<comment type="caution">
    <text evidence="1">The sequence shown here is derived from an EMBL/GenBank/DDBJ whole genome shotgun (WGS) entry which is preliminary data.</text>
</comment>
<evidence type="ECO:0000313" key="1">
    <source>
        <dbReference type="EMBL" id="OAT34696.1"/>
    </source>
</evidence>
<accession>A0A1B7IXC0</accession>
<reference evidence="1 2" key="1">
    <citation type="submission" date="2016-04" db="EMBL/GenBank/DDBJ databases">
        <title>ATOL: Assembling a taxonomically balanced genome-scale reconstruction of the evolutionary history of the Enterobacteriaceae.</title>
        <authorList>
            <person name="Plunkett G.III."/>
            <person name="Neeno-Eckwall E.C."/>
            <person name="Glasner J.D."/>
            <person name="Perna N.T."/>
        </authorList>
    </citation>
    <scope>NUCLEOTIDE SEQUENCE [LARGE SCALE GENOMIC DNA]</scope>
    <source>
        <strain evidence="1 2">ATCC 51605</strain>
    </source>
</reference>
<evidence type="ECO:0000313" key="2">
    <source>
        <dbReference type="Proteomes" id="UP000078410"/>
    </source>
</evidence>
<proteinExistence type="predicted"/>
<dbReference type="AlphaFoldDB" id="A0A1B7IXC0"/>
<dbReference type="Proteomes" id="UP000078410">
    <property type="component" value="Unassembled WGS sequence"/>
</dbReference>
<name>A0A1B7IXC0_9ENTR</name>
<keyword evidence="2" id="KW-1185">Reference proteome</keyword>